<protein>
    <submittedName>
        <fullName evidence="2">Uncharacterized protein</fullName>
    </submittedName>
</protein>
<sequence length="429" mass="48801">MAKANMKVDVTNLPGPAHSKIWHTLQLDDSKDKFKFIIDQEEVTFSVDDFYTVLKLPQATDNDHAEFMEPPEFSTIVEFMNIHVLSRCLTLRPTGIYQPPLTILKIFYVIINNTHVDYVPLIWDNLHYQLMNPSTTKPAASYPKYTKLIIHHILTKHHDIYKRANEPHHSITNDDYVKSIFATRNTKARGMGIPAMLLTEEIMQTNVYKVYDAEFKKIDVPMTQPQPKKKEKELGESSVPKIPLIFKIKKRQIDLEAPIPTADQIDLDNIIEAQQLSYTLAKTAQEEEAQANVKLVEKHLLDKDVNKIIKGNDSTVVEFADSMILNQEILGTKIDLRSDKERPTATNVDYVATAEKEESVEVALIWKKGKCIMEIRDLPIVTPTRSPKIHLSSDKDEILKELTAPHAPSSKIPPSPSSKHSRKIQGALV</sequence>
<accession>A0A6L2JRL7</accession>
<dbReference type="EMBL" id="BKCJ010001031">
    <property type="protein sequence ID" value="GEU38264.1"/>
    <property type="molecule type" value="Genomic_DNA"/>
</dbReference>
<reference evidence="2" key="1">
    <citation type="journal article" date="2019" name="Sci. Rep.">
        <title>Draft genome of Tanacetum cinerariifolium, the natural source of mosquito coil.</title>
        <authorList>
            <person name="Yamashiro T."/>
            <person name="Shiraishi A."/>
            <person name="Satake H."/>
            <person name="Nakayama K."/>
        </authorList>
    </citation>
    <scope>NUCLEOTIDE SEQUENCE</scope>
</reference>
<dbReference type="AlphaFoldDB" id="A0A6L2JRL7"/>
<feature type="compositionally biased region" description="Basic and acidic residues" evidence="1">
    <location>
        <begin position="391"/>
        <end position="400"/>
    </location>
</feature>
<gene>
    <name evidence="2" type="ORF">Tci_010242</name>
</gene>
<comment type="caution">
    <text evidence="2">The sequence shown here is derived from an EMBL/GenBank/DDBJ whole genome shotgun (WGS) entry which is preliminary data.</text>
</comment>
<feature type="region of interest" description="Disordered" evidence="1">
    <location>
        <begin position="384"/>
        <end position="429"/>
    </location>
</feature>
<evidence type="ECO:0000256" key="1">
    <source>
        <dbReference type="SAM" id="MobiDB-lite"/>
    </source>
</evidence>
<name>A0A6L2JRL7_TANCI</name>
<evidence type="ECO:0000313" key="2">
    <source>
        <dbReference type="EMBL" id="GEU38264.1"/>
    </source>
</evidence>
<proteinExistence type="predicted"/>
<organism evidence="2">
    <name type="scientific">Tanacetum cinerariifolium</name>
    <name type="common">Dalmatian daisy</name>
    <name type="synonym">Chrysanthemum cinerariifolium</name>
    <dbReference type="NCBI Taxonomy" id="118510"/>
    <lineage>
        <taxon>Eukaryota</taxon>
        <taxon>Viridiplantae</taxon>
        <taxon>Streptophyta</taxon>
        <taxon>Embryophyta</taxon>
        <taxon>Tracheophyta</taxon>
        <taxon>Spermatophyta</taxon>
        <taxon>Magnoliopsida</taxon>
        <taxon>eudicotyledons</taxon>
        <taxon>Gunneridae</taxon>
        <taxon>Pentapetalae</taxon>
        <taxon>asterids</taxon>
        <taxon>campanulids</taxon>
        <taxon>Asterales</taxon>
        <taxon>Asteraceae</taxon>
        <taxon>Asteroideae</taxon>
        <taxon>Anthemideae</taxon>
        <taxon>Anthemidinae</taxon>
        <taxon>Tanacetum</taxon>
    </lineage>
</organism>